<dbReference type="GO" id="GO:0005741">
    <property type="term" value="C:mitochondrial outer membrane"/>
    <property type="evidence" value="ECO:0007669"/>
    <property type="project" value="TreeGrafter"/>
</dbReference>
<protein>
    <submittedName>
        <fullName evidence="7">Nuclear control of ATP synthase 2</fullName>
    </submittedName>
</protein>
<dbReference type="AlphaFoldDB" id="A0A0D7B2X8"/>
<evidence type="ECO:0000256" key="4">
    <source>
        <dbReference type="ARBA" id="ARBA00023128"/>
    </source>
</evidence>
<evidence type="ECO:0000256" key="6">
    <source>
        <dbReference type="SAM" id="Phobius"/>
    </source>
</evidence>
<dbReference type="EMBL" id="KN880617">
    <property type="protein sequence ID" value="KIY64827.1"/>
    <property type="molecule type" value="Genomic_DNA"/>
</dbReference>
<keyword evidence="3 6" id="KW-1133">Transmembrane helix</keyword>
<accession>A0A0D7B2X8</accession>
<evidence type="ECO:0000256" key="2">
    <source>
        <dbReference type="ARBA" id="ARBA00022692"/>
    </source>
</evidence>
<reference evidence="7 8" key="1">
    <citation type="journal article" date="2015" name="Fungal Genet. Biol.">
        <title>Evolution of novel wood decay mechanisms in Agaricales revealed by the genome sequences of Fistulina hepatica and Cylindrobasidium torrendii.</title>
        <authorList>
            <person name="Floudas D."/>
            <person name="Held B.W."/>
            <person name="Riley R."/>
            <person name="Nagy L.G."/>
            <person name="Koehler G."/>
            <person name="Ransdell A.S."/>
            <person name="Younus H."/>
            <person name="Chow J."/>
            <person name="Chiniquy J."/>
            <person name="Lipzen A."/>
            <person name="Tritt A."/>
            <person name="Sun H."/>
            <person name="Haridas S."/>
            <person name="LaButti K."/>
            <person name="Ohm R.A."/>
            <person name="Kues U."/>
            <person name="Blanchette R.A."/>
            <person name="Grigoriev I.V."/>
            <person name="Minto R.E."/>
            <person name="Hibbett D.S."/>
        </authorList>
    </citation>
    <scope>NUCLEOTIDE SEQUENCE [LARGE SCALE GENOMIC DNA]</scope>
    <source>
        <strain evidence="7 8">FP15055 ss-10</strain>
    </source>
</reference>
<feature type="non-terminal residue" evidence="7">
    <location>
        <position position="1"/>
    </location>
</feature>
<dbReference type="PANTHER" id="PTHR28234:SF1">
    <property type="entry name" value="NUCLEAR CONTROL OF ATPASE PROTEIN 2"/>
    <property type="match status" value="1"/>
</dbReference>
<keyword evidence="8" id="KW-1185">Reference proteome</keyword>
<dbReference type="STRING" id="1314674.A0A0D7B2X8"/>
<evidence type="ECO:0000256" key="1">
    <source>
        <dbReference type="ARBA" id="ARBA00004225"/>
    </source>
</evidence>
<dbReference type="OrthoDB" id="413313at2759"/>
<comment type="subcellular location">
    <subcellularLocation>
        <location evidence="1">Mitochondrion membrane</location>
        <topology evidence="1">Multi-pass membrane protein</topology>
    </subcellularLocation>
</comment>
<organism evidence="7 8">
    <name type="scientific">Cylindrobasidium torrendii FP15055 ss-10</name>
    <dbReference type="NCBI Taxonomy" id="1314674"/>
    <lineage>
        <taxon>Eukaryota</taxon>
        <taxon>Fungi</taxon>
        <taxon>Dikarya</taxon>
        <taxon>Basidiomycota</taxon>
        <taxon>Agaricomycotina</taxon>
        <taxon>Agaricomycetes</taxon>
        <taxon>Agaricomycetidae</taxon>
        <taxon>Agaricales</taxon>
        <taxon>Marasmiineae</taxon>
        <taxon>Physalacriaceae</taxon>
        <taxon>Cylindrobasidium</taxon>
    </lineage>
</organism>
<evidence type="ECO:0000313" key="7">
    <source>
        <dbReference type="EMBL" id="KIY64827.1"/>
    </source>
</evidence>
<evidence type="ECO:0000313" key="8">
    <source>
        <dbReference type="Proteomes" id="UP000054007"/>
    </source>
</evidence>
<gene>
    <name evidence="7" type="ORF">CYLTODRAFT_357894</name>
</gene>
<name>A0A0D7B2X8_9AGAR</name>
<proteinExistence type="predicted"/>
<evidence type="ECO:0000256" key="5">
    <source>
        <dbReference type="ARBA" id="ARBA00023136"/>
    </source>
</evidence>
<dbReference type="Pfam" id="PF08637">
    <property type="entry name" value="NCA2"/>
    <property type="match status" value="1"/>
</dbReference>
<feature type="transmembrane region" description="Helical" evidence="6">
    <location>
        <begin position="161"/>
        <end position="182"/>
    </location>
</feature>
<keyword evidence="4" id="KW-0496">Mitochondrion</keyword>
<dbReference type="Proteomes" id="UP000054007">
    <property type="component" value="Unassembled WGS sequence"/>
</dbReference>
<dbReference type="PANTHER" id="PTHR28234">
    <property type="entry name" value="NUCLEAR CONTROL OF ATPASE PROTEIN 2"/>
    <property type="match status" value="1"/>
</dbReference>
<dbReference type="InterPro" id="IPR013946">
    <property type="entry name" value="NCA2-like"/>
</dbReference>
<evidence type="ECO:0000256" key="3">
    <source>
        <dbReference type="ARBA" id="ARBA00022989"/>
    </source>
</evidence>
<sequence length="313" mass="35061">PKLVLAPPIILSLIRSAYASREDLFDMALEAHDTVKAFVRGWLLEPVKDILNTVRTGAGEGMIVHKEGVTADLDSLERMSLSLAKDHLNYSDVQLRELSAQVKVGDITPVLKLYEQDIRAPVKSAMTGTLLRTLFIQIQKAKVDIDQALFGIDKLLKSQELTFAFVGVAPAFGIVYLSLGYFRGLWTSRSSGAYGGKLKRTNAWFIMRCEDQQCAHHHALIMVARRIERLLTLDATTGDGKMLSTRAAGLLLVSVAHLQSYAEKHLPKRSRLREGFLQDVDDLSNPALTRQQKVRVVERMWRSWGHTLGWGRL</sequence>
<keyword evidence="2 6" id="KW-0812">Transmembrane</keyword>
<keyword evidence="5 6" id="KW-0472">Membrane</keyword>